<dbReference type="Proteomes" id="UP000708208">
    <property type="component" value="Unassembled WGS sequence"/>
</dbReference>
<evidence type="ECO:0000313" key="5">
    <source>
        <dbReference type="Proteomes" id="UP000708208"/>
    </source>
</evidence>
<comment type="caution">
    <text evidence="4">The sequence shown here is derived from an EMBL/GenBank/DDBJ whole genome shotgun (WGS) entry which is preliminary data.</text>
</comment>
<keyword evidence="1" id="KW-0812">Transmembrane</keyword>
<dbReference type="PROSITE" id="PS50836">
    <property type="entry name" value="DOMON"/>
    <property type="match status" value="2"/>
</dbReference>
<dbReference type="AlphaFoldDB" id="A0A8J2LNH3"/>
<dbReference type="GO" id="GO:0042420">
    <property type="term" value="P:dopamine catabolic process"/>
    <property type="evidence" value="ECO:0007669"/>
    <property type="project" value="TreeGrafter"/>
</dbReference>
<evidence type="ECO:0000259" key="3">
    <source>
        <dbReference type="PROSITE" id="PS50836"/>
    </source>
</evidence>
<dbReference type="InterPro" id="IPR000945">
    <property type="entry name" value="DBH-like"/>
</dbReference>
<proteinExistence type="predicted"/>
<dbReference type="PANTHER" id="PTHR10157:SF23">
    <property type="entry name" value="MOXD1 HOMOLOG 1"/>
    <property type="match status" value="1"/>
</dbReference>
<dbReference type="CDD" id="cd09631">
    <property type="entry name" value="DOMON_DOH"/>
    <property type="match status" value="2"/>
</dbReference>
<dbReference type="InterPro" id="IPR045266">
    <property type="entry name" value="DOH_DOMON"/>
</dbReference>
<dbReference type="InterPro" id="IPR005018">
    <property type="entry name" value="DOMON_domain"/>
</dbReference>
<dbReference type="GO" id="GO:0042421">
    <property type="term" value="P:norepinephrine biosynthetic process"/>
    <property type="evidence" value="ECO:0007669"/>
    <property type="project" value="TreeGrafter"/>
</dbReference>
<reference evidence="4" key="1">
    <citation type="submission" date="2021-06" db="EMBL/GenBank/DDBJ databases">
        <authorList>
            <person name="Hodson N. C."/>
            <person name="Mongue J. A."/>
            <person name="Jaron S. K."/>
        </authorList>
    </citation>
    <scope>NUCLEOTIDE SEQUENCE</scope>
</reference>
<gene>
    <name evidence="4" type="ORF">AFUS01_LOCUS45300</name>
</gene>
<protein>
    <recommendedName>
        <fullName evidence="6">VWFA domain-containing protein</fullName>
    </recommendedName>
</protein>
<dbReference type="PROSITE" id="PS50234">
    <property type="entry name" value="VWFA"/>
    <property type="match status" value="1"/>
</dbReference>
<keyword evidence="1" id="KW-1133">Transmembrane helix</keyword>
<sequence length="741" mass="83408">MTKLTNIILLWIFAISHFLLMGVAIDKTLEPGAVGKTVVEAVIYKIRASRIFPEDYDFIYRVAYAESHFGEDPQNSSFLGIWQLREEEFNQTRSGLLNKFHTQIKSHFDVTWLELNWASLNNPLYSGLAASLHCQLYPEIIPETKSAQANFWEKFYTKQDNKTASYFLIETEKLQRETPSCDGKLDAVIILDGSVVGKAFEVEKQFATDLITSFSSNNEYVRKGVIVTGYISPVGIFGLTNTLSANEQRAKILRAGNPNVNYVLLNAAIEYAINYFKSAPERLHPKVLTIVTSSISSDGIFALQQLLQENITTIAIGVGDSLPEAELLKLSLGNPKYAFKLSDFESLAEFFPRINREACAVPRDLNFNEAVKDTLGPEQTRLYKYNVPEGGLVLDVQATYGAVSGYYSYCFKEPNEALSDGILGGPTEILAIYQNTVAYLRIEGLNNENSYGLIALPRKPSVTPKPDFIRTAELSDSIRVNWEVYLKLEKIIFKVEAQTNGFIAFGISDDEEITDFVFGGINDDGMPYFSDRYSSGAIISKSDEEQNWKLIEVQEINSSTTLWLIRSFLTGDEAEDLEITNRPTQLYWALGDTDNVTSHVSSGFFPVNLLEPELKNFERAEQLSEFYNLTWKVNFDTQKVTFDIHARTTGYICFGISKTGEIEDADLVIGGVGDDLMPYFDDRHSTNGGTPLLDEEQNWLLLLARQGNGTTHLKFIRDFDTGDDRDIKISARKQIFLHLCE</sequence>
<evidence type="ECO:0008006" key="6">
    <source>
        <dbReference type="Google" id="ProtNLM"/>
    </source>
</evidence>
<feature type="domain" description="DOMON" evidence="3">
    <location>
        <begin position="476"/>
        <end position="591"/>
    </location>
</feature>
<feature type="domain" description="VWFA" evidence="2">
    <location>
        <begin position="186"/>
        <end position="354"/>
    </location>
</feature>
<organism evidence="4 5">
    <name type="scientific">Allacma fusca</name>
    <dbReference type="NCBI Taxonomy" id="39272"/>
    <lineage>
        <taxon>Eukaryota</taxon>
        <taxon>Metazoa</taxon>
        <taxon>Ecdysozoa</taxon>
        <taxon>Arthropoda</taxon>
        <taxon>Hexapoda</taxon>
        <taxon>Collembola</taxon>
        <taxon>Symphypleona</taxon>
        <taxon>Sminthuridae</taxon>
        <taxon>Allacma</taxon>
    </lineage>
</organism>
<name>A0A8J2LNH3_9HEXA</name>
<feature type="domain" description="DOMON" evidence="3">
    <location>
        <begin position="625"/>
        <end position="741"/>
    </location>
</feature>
<dbReference type="InterPro" id="IPR002035">
    <property type="entry name" value="VWF_A"/>
</dbReference>
<dbReference type="GO" id="GO:0005615">
    <property type="term" value="C:extracellular space"/>
    <property type="evidence" value="ECO:0007669"/>
    <property type="project" value="TreeGrafter"/>
</dbReference>
<dbReference type="SMART" id="SM00664">
    <property type="entry name" value="DoH"/>
    <property type="match status" value="2"/>
</dbReference>
<evidence type="ECO:0000313" key="4">
    <source>
        <dbReference type="EMBL" id="CAG7836004.1"/>
    </source>
</evidence>
<dbReference type="Pfam" id="PF03351">
    <property type="entry name" value="DOMON"/>
    <property type="match status" value="2"/>
</dbReference>
<keyword evidence="5" id="KW-1185">Reference proteome</keyword>
<accession>A0A8J2LNH3</accession>
<dbReference type="SMART" id="SM00327">
    <property type="entry name" value="VWA"/>
    <property type="match status" value="1"/>
</dbReference>
<dbReference type="GO" id="GO:0006589">
    <property type="term" value="P:octopamine biosynthetic process"/>
    <property type="evidence" value="ECO:0007669"/>
    <property type="project" value="TreeGrafter"/>
</dbReference>
<dbReference type="OrthoDB" id="19261at2759"/>
<dbReference type="GO" id="GO:0030667">
    <property type="term" value="C:secretory granule membrane"/>
    <property type="evidence" value="ECO:0007669"/>
    <property type="project" value="TreeGrafter"/>
</dbReference>
<keyword evidence="1" id="KW-0472">Membrane</keyword>
<feature type="transmembrane region" description="Helical" evidence="1">
    <location>
        <begin position="7"/>
        <end position="25"/>
    </location>
</feature>
<evidence type="ECO:0000256" key="1">
    <source>
        <dbReference type="SAM" id="Phobius"/>
    </source>
</evidence>
<evidence type="ECO:0000259" key="2">
    <source>
        <dbReference type="PROSITE" id="PS50234"/>
    </source>
</evidence>
<dbReference type="EMBL" id="CAJVCH010570841">
    <property type="protein sequence ID" value="CAG7836004.1"/>
    <property type="molecule type" value="Genomic_DNA"/>
</dbReference>
<dbReference type="Pfam" id="PF00092">
    <property type="entry name" value="VWA"/>
    <property type="match status" value="1"/>
</dbReference>
<dbReference type="GO" id="GO:0004500">
    <property type="term" value="F:dopamine beta-monooxygenase activity"/>
    <property type="evidence" value="ECO:0007669"/>
    <property type="project" value="InterPro"/>
</dbReference>
<dbReference type="GO" id="GO:0005507">
    <property type="term" value="F:copper ion binding"/>
    <property type="evidence" value="ECO:0007669"/>
    <property type="project" value="TreeGrafter"/>
</dbReference>
<dbReference type="PANTHER" id="PTHR10157">
    <property type="entry name" value="DOPAMINE BETA HYDROXYLASE RELATED"/>
    <property type="match status" value="1"/>
</dbReference>